<feature type="domain" description="SprT-like" evidence="1">
    <location>
        <begin position="46"/>
        <end position="184"/>
    </location>
</feature>
<organism evidence="2 3">
    <name type="scientific">Nocardioides koreensis</name>
    <dbReference type="NCBI Taxonomy" id="433651"/>
    <lineage>
        <taxon>Bacteria</taxon>
        <taxon>Bacillati</taxon>
        <taxon>Actinomycetota</taxon>
        <taxon>Actinomycetes</taxon>
        <taxon>Propionibacteriales</taxon>
        <taxon>Nocardioidaceae</taxon>
        <taxon>Nocardioides</taxon>
    </lineage>
</organism>
<dbReference type="Proteomes" id="UP001501771">
    <property type="component" value="Unassembled WGS sequence"/>
</dbReference>
<comment type="caution">
    <text evidence="2">The sequence shown here is derived from an EMBL/GenBank/DDBJ whole genome shotgun (WGS) entry which is preliminary data.</text>
</comment>
<protein>
    <recommendedName>
        <fullName evidence="1">SprT-like domain-containing protein</fullName>
    </recommendedName>
</protein>
<dbReference type="SMART" id="SM00731">
    <property type="entry name" value="SprT"/>
    <property type="match status" value="1"/>
</dbReference>
<evidence type="ECO:0000259" key="1">
    <source>
        <dbReference type="SMART" id="SM00731"/>
    </source>
</evidence>
<sequence length="271" mass="30125">MRPWYPIEHGGTRLRDCQPGECAVGAGSYRVLRSSHGGSRTEGEWMDLTEAARMGRRLLDQHGLHDWTIVFDRAKRRAGICRWARKEIGLSAPLTSIHPESEVRDTVLHEIAHALVGPRHGHDRVWRAMALRIGCSGERCLSDDAPGIDGDWVGTCPAGHRLTRHRRPERPSACRACSPAFDVAHLLTWTFRGQPAQMLPGYRAELERLTAAAARPVAGRPVRMGERVRIVVPGSKYDGVTGTLVKRGRTRYHLRVGNSVMTVPFAMVQPA</sequence>
<proteinExistence type="predicted"/>
<keyword evidence="3" id="KW-1185">Reference proteome</keyword>
<name>A0ABN2ZTA5_9ACTN</name>
<evidence type="ECO:0000313" key="2">
    <source>
        <dbReference type="EMBL" id="GAA2147131.1"/>
    </source>
</evidence>
<reference evidence="2 3" key="1">
    <citation type="journal article" date="2019" name="Int. J. Syst. Evol. Microbiol.">
        <title>The Global Catalogue of Microorganisms (GCM) 10K type strain sequencing project: providing services to taxonomists for standard genome sequencing and annotation.</title>
        <authorList>
            <consortium name="The Broad Institute Genomics Platform"/>
            <consortium name="The Broad Institute Genome Sequencing Center for Infectious Disease"/>
            <person name="Wu L."/>
            <person name="Ma J."/>
        </authorList>
    </citation>
    <scope>NUCLEOTIDE SEQUENCE [LARGE SCALE GENOMIC DNA]</scope>
    <source>
        <strain evidence="2 3">JCM 16022</strain>
    </source>
</reference>
<accession>A0ABN2ZTA5</accession>
<gene>
    <name evidence="2" type="ORF">GCM10009844_24050</name>
</gene>
<evidence type="ECO:0000313" key="3">
    <source>
        <dbReference type="Proteomes" id="UP001501771"/>
    </source>
</evidence>
<dbReference type="Pfam" id="PF10263">
    <property type="entry name" value="SprT-like"/>
    <property type="match status" value="1"/>
</dbReference>
<dbReference type="EMBL" id="BAAAQR010000006">
    <property type="protein sequence ID" value="GAA2147131.1"/>
    <property type="molecule type" value="Genomic_DNA"/>
</dbReference>
<dbReference type="InterPro" id="IPR006640">
    <property type="entry name" value="SprT-like_domain"/>
</dbReference>